<evidence type="ECO:0000313" key="1">
    <source>
        <dbReference type="EMBL" id="MBM6995986.1"/>
    </source>
</evidence>
<keyword evidence="1" id="KW-0255">Endonuclease</keyword>
<comment type="caution">
    <text evidence="1">The sequence shown here is derived from an EMBL/GenBank/DDBJ whole genome shotgun (WGS) entry which is preliminary data.</text>
</comment>
<keyword evidence="1" id="KW-0540">Nuclease</keyword>
<evidence type="ECO:0000313" key="2">
    <source>
        <dbReference type="Proteomes" id="UP001516620"/>
    </source>
</evidence>
<dbReference type="GO" id="GO:0004519">
    <property type="term" value="F:endonuclease activity"/>
    <property type="evidence" value="ECO:0007669"/>
    <property type="project" value="UniProtKB-KW"/>
</dbReference>
<accession>A0ABS2H5C7</accession>
<sequence length="341" mass="40042">MPERYTQLPQFIKNFSWEVSMMLEYIGEEKDYSSIVINGIEFDVEDDEYKFVIPRSVVSGVRIDELHPLYRMEICEKIQDEIIFLDTIPYTITREVESRNTVVVEFEDSGRRKIWDGPIGFKLYMETKRDIISERQKEVSDIALDSYEDDGDYIFLRYSMKLESELLETVIQQAEQVIKEIEGAADITLNSPFKEITQARNEADFTVSLLIPLIRRMGFSNVRYNHGKKEYGKDIVFTRRTEFDEYEYWGVQVKFGDVSGGVRSDIDELIGQANDAFRMPFYDVYTRSKQRISKFVIAISGRYKENAIEKIVEGIESHALRNNLVFIDGEKIKSLIERYRR</sequence>
<protein>
    <submittedName>
        <fullName evidence="1">Restriction endonuclease</fullName>
    </submittedName>
</protein>
<dbReference type="RefSeq" id="WP_193417398.1">
    <property type="nucleotide sequence ID" value="NZ_JADCNN020000007.1"/>
</dbReference>
<gene>
    <name evidence="1" type="ORF">IM700_010045</name>
</gene>
<name>A0ABS2H5C7_9BACL</name>
<dbReference type="EMBL" id="JADCNN020000007">
    <property type="protein sequence ID" value="MBM6995986.1"/>
    <property type="molecule type" value="Genomic_DNA"/>
</dbReference>
<reference evidence="1 2" key="1">
    <citation type="submission" date="2021-01" db="EMBL/GenBank/DDBJ databases">
        <title>Paenibacillus sp.nov. isolated from the rhizosphere soil of tomato plant.</title>
        <authorList>
            <person name="Thin K.K."/>
            <person name="Zhang X."/>
            <person name="He S."/>
        </authorList>
    </citation>
    <scope>NUCLEOTIDE SEQUENCE [LARGE SCALE GENOMIC DNA]</scope>
    <source>
        <strain evidence="1 2">DXFW5</strain>
    </source>
</reference>
<keyword evidence="1" id="KW-0378">Hydrolase</keyword>
<dbReference type="Proteomes" id="UP001516620">
    <property type="component" value="Unassembled WGS sequence"/>
</dbReference>
<proteinExistence type="predicted"/>
<organism evidence="1 2">
    <name type="scientific">Paenibacillus rhizolycopersici</name>
    <dbReference type="NCBI Taxonomy" id="2780073"/>
    <lineage>
        <taxon>Bacteria</taxon>
        <taxon>Bacillati</taxon>
        <taxon>Bacillota</taxon>
        <taxon>Bacilli</taxon>
        <taxon>Bacillales</taxon>
        <taxon>Paenibacillaceae</taxon>
        <taxon>Paenibacillus</taxon>
    </lineage>
</organism>
<keyword evidence="2" id="KW-1185">Reference proteome</keyword>